<evidence type="ECO:0008006" key="3">
    <source>
        <dbReference type="Google" id="ProtNLM"/>
    </source>
</evidence>
<dbReference type="SUPFAM" id="SSF54427">
    <property type="entry name" value="NTF2-like"/>
    <property type="match status" value="1"/>
</dbReference>
<dbReference type="AlphaFoldDB" id="A0A1H1T7U9"/>
<dbReference type="PANTHER" id="PTHR38436:SF1">
    <property type="entry name" value="ESTER CYCLASE"/>
    <property type="match status" value="1"/>
</dbReference>
<dbReference type="Proteomes" id="UP000199092">
    <property type="component" value="Chromosome I"/>
</dbReference>
<dbReference type="Gene3D" id="3.10.450.50">
    <property type="match status" value="1"/>
</dbReference>
<dbReference type="RefSeq" id="WP_091412495.1">
    <property type="nucleotide sequence ID" value="NZ_LT629749.1"/>
</dbReference>
<sequence>MATAEQEQTVRRFMAALESSGDLGVLHDLCEEPVATEWQALMEDFAFTERTFTVDQTVVDGARVAILWTISGRHTGEFNGLPATGRRTSNTGSAFFTFTGGRISELVVHYDADGLYDQLGATVTLAD</sequence>
<dbReference type="GO" id="GO:0030638">
    <property type="term" value="P:polyketide metabolic process"/>
    <property type="evidence" value="ECO:0007669"/>
    <property type="project" value="InterPro"/>
</dbReference>
<dbReference type="OrthoDB" id="3624661at2"/>
<proteinExistence type="predicted"/>
<dbReference type="Pfam" id="PF07366">
    <property type="entry name" value="SnoaL"/>
    <property type="match status" value="1"/>
</dbReference>
<reference evidence="1 2" key="1">
    <citation type="submission" date="2016-10" db="EMBL/GenBank/DDBJ databases">
        <authorList>
            <person name="de Groot N.N."/>
        </authorList>
    </citation>
    <scope>NUCLEOTIDE SEQUENCE [LARGE SCALE GENOMIC DNA]</scope>
    <source>
        <strain evidence="1 2">DSM 21741</strain>
    </source>
</reference>
<dbReference type="PANTHER" id="PTHR38436">
    <property type="entry name" value="POLYKETIDE CYCLASE SNOAL-LIKE DOMAIN"/>
    <property type="match status" value="1"/>
</dbReference>
<dbReference type="STRING" id="546871.SAMN04488543_1964"/>
<organism evidence="1 2">
    <name type="scientific">Friedmanniella luteola</name>
    <dbReference type="NCBI Taxonomy" id="546871"/>
    <lineage>
        <taxon>Bacteria</taxon>
        <taxon>Bacillati</taxon>
        <taxon>Actinomycetota</taxon>
        <taxon>Actinomycetes</taxon>
        <taxon>Propionibacteriales</taxon>
        <taxon>Nocardioidaceae</taxon>
        <taxon>Friedmanniella</taxon>
    </lineage>
</organism>
<protein>
    <recommendedName>
        <fullName evidence="3">SnoaL-like polyketide cyclase</fullName>
    </recommendedName>
</protein>
<name>A0A1H1T7U9_9ACTN</name>
<gene>
    <name evidence="1" type="ORF">SAMN04488543_1964</name>
</gene>
<accession>A0A1H1T7U9</accession>
<dbReference type="InterPro" id="IPR032710">
    <property type="entry name" value="NTF2-like_dom_sf"/>
</dbReference>
<dbReference type="EMBL" id="LT629749">
    <property type="protein sequence ID" value="SDS56277.1"/>
    <property type="molecule type" value="Genomic_DNA"/>
</dbReference>
<dbReference type="InterPro" id="IPR009959">
    <property type="entry name" value="Cyclase_SnoaL-like"/>
</dbReference>
<keyword evidence="2" id="KW-1185">Reference proteome</keyword>
<evidence type="ECO:0000313" key="1">
    <source>
        <dbReference type="EMBL" id="SDS56277.1"/>
    </source>
</evidence>
<evidence type="ECO:0000313" key="2">
    <source>
        <dbReference type="Proteomes" id="UP000199092"/>
    </source>
</evidence>